<sequence>MFQMLASQLPSHSLGQLPKVNPQYAHFSKVFPILMRCFFINTFRQNGLHFKVFQPVIMGVIVAIYFTPLDNKPSDVVSRFDFKRRETKDVLRCA</sequence>
<organism evidence="1 2">
    <name type="scientific">Linnemannia schmuckeri</name>
    <dbReference type="NCBI Taxonomy" id="64567"/>
    <lineage>
        <taxon>Eukaryota</taxon>
        <taxon>Fungi</taxon>
        <taxon>Fungi incertae sedis</taxon>
        <taxon>Mucoromycota</taxon>
        <taxon>Mortierellomycotina</taxon>
        <taxon>Mortierellomycetes</taxon>
        <taxon>Mortierellales</taxon>
        <taxon>Mortierellaceae</taxon>
        <taxon>Linnemannia</taxon>
    </lineage>
</organism>
<reference evidence="1" key="1">
    <citation type="journal article" date="2020" name="Fungal Divers.">
        <title>Resolving the Mortierellaceae phylogeny through synthesis of multi-gene phylogenetics and phylogenomics.</title>
        <authorList>
            <person name="Vandepol N."/>
            <person name="Liber J."/>
            <person name="Desiro A."/>
            <person name="Na H."/>
            <person name="Kennedy M."/>
            <person name="Barry K."/>
            <person name="Grigoriev I.V."/>
            <person name="Miller A.N."/>
            <person name="O'Donnell K."/>
            <person name="Stajich J.E."/>
            <person name="Bonito G."/>
        </authorList>
    </citation>
    <scope>NUCLEOTIDE SEQUENCE</scope>
    <source>
        <strain evidence="1">NRRL 6426</strain>
    </source>
</reference>
<evidence type="ECO:0000313" key="1">
    <source>
        <dbReference type="EMBL" id="KAF9149618.1"/>
    </source>
</evidence>
<dbReference type="AlphaFoldDB" id="A0A9P5VA75"/>
<proteinExistence type="predicted"/>
<gene>
    <name evidence="1" type="ORF">BG015_008582</name>
</gene>
<accession>A0A9P5VA75</accession>
<dbReference type="EMBL" id="JAAAUQ010000507">
    <property type="protein sequence ID" value="KAF9149618.1"/>
    <property type="molecule type" value="Genomic_DNA"/>
</dbReference>
<name>A0A9P5VA75_9FUNG</name>
<protein>
    <submittedName>
        <fullName evidence="1">Uncharacterized protein</fullName>
    </submittedName>
</protein>
<keyword evidence="2" id="KW-1185">Reference proteome</keyword>
<evidence type="ECO:0000313" key="2">
    <source>
        <dbReference type="Proteomes" id="UP000748756"/>
    </source>
</evidence>
<dbReference type="Proteomes" id="UP000748756">
    <property type="component" value="Unassembled WGS sequence"/>
</dbReference>
<comment type="caution">
    <text evidence="1">The sequence shown here is derived from an EMBL/GenBank/DDBJ whole genome shotgun (WGS) entry which is preliminary data.</text>
</comment>